<evidence type="ECO:0000256" key="5">
    <source>
        <dbReference type="ARBA" id="ARBA00030473"/>
    </source>
</evidence>
<comment type="catalytic activity">
    <reaction evidence="1">
        <text>alpha,alpha-trehalose + H2O = alpha-D-glucose + beta-D-glucose</text>
        <dbReference type="Rhea" id="RHEA:32675"/>
        <dbReference type="ChEBI" id="CHEBI:15377"/>
        <dbReference type="ChEBI" id="CHEBI:15903"/>
        <dbReference type="ChEBI" id="CHEBI:16551"/>
        <dbReference type="ChEBI" id="CHEBI:17925"/>
        <dbReference type="EC" id="3.2.1.28"/>
    </reaction>
</comment>
<dbReference type="PANTHER" id="PTHR23403">
    <property type="entry name" value="TREHALASE"/>
    <property type="match status" value="1"/>
</dbReference>
<dbReference type="EC" id="3.2.1.28" evidence="3"/>
<feature type="compositionally biased region" description="Polar residues" evidence="7">
    <location>
        <begin position="62"/>
        <end position="79"/>
    </location>
</feature>
<dbReference type="SUPFAM" id="SSF48208">
    <property type="entry name" value="Six-hairpin glycosidases"/>
    <property type="match status" value="1"/>
</dbReference>
<accession>A0A7R9BX94</accession>
<dbReference type="GO" id="GO:0004555">
    <property type="term" value="F:alpha,alpha-trehalase activity"/>
    <property type="evidence" value="ECO:0007669"/>
    <property type="project" value="UniProtKB-EC"/>
</dbReference>
<name>A0A7R9BX94_9CRUS</name>
<organism evidence="8">
    <name type="scientific">Notodromas monacha</name>
    <dbReference type="NCBI Taxonomy" id="399045"/>
    <lineage>
        <taxon>Eukaryota</taxon>
        <taxon>Metazoa</taxon>
        <taxon>Ecdysozoa</taxon>
        <taxon>Arthropoda</taxon>
        <taxon>Crustacea</taxon>
        <taxon>Oligostraca</taxon>
        <taxon>Ostracoda</taxon>
        <taxon>Podocopa</taxon>
        <taxon>Podocopida</taxon>
        <taxon>Cypridocopina</taxon>
        <taxon>Cypridoidea</taxon>
        <taxon>Cyprididae</taxon>
        <taxon>Notodromas</taxon>
    </lineage>
</organism>
<feature type="region of interest" description="Disordered" evidence="7">
    <location>
        <begin position="49"/>
        <end position="83"/>
    </location>
</feature>
<dbReference type="Gene3D" id="1.50.10.10">
    <property type="match status" value="1"/>
</dbReference>
<protein>
    <recommendedName>
        <fullName evidence="4">Trehalase</fullName>
        <ecNumber evidence="3">3.2.1.28</ecNumber>
    </recommendedName>
    <alternativeName>
        <fullName evidence="5">Alpha,alpha-trehalase</fullName>
    </alternativeName>
    <alternativeName>
        <fullName evidence="6">Alpha,alpha-trehalose glucohydrolase</fullName>
    </alternativeName>
</protein>
<reference evidence="8" key="1">
    <citation type="submission" date="2020-11" db="EMBL/GenBank/DDBJ databases">
        <authorList>
            <person name="Tran Van P."/>
        </authorList>
    </citation>
    <scope>NUCLEOTIDE SEQUENCE</scope>
</reference>
<evidence type="ECO:0000256" key="2">
    <source>
        <dbReference type="ARBA" id="ARBA00005615"/>
    </source>
</evidence>
<dbReference type="AlphaFoldDB" id="A0A7R9BX94"/>
<gene>
    <name evidence="8" type="ORF">NMOB1V02_LOCUS9562</name>
</gene>
<keyword evidence="9" id="KW-1185">Reference proteome</keyword>
<dbReference type="InterPro" id="IPR012341">
    <property type="entry name" value="6hp_glycosidase-like_sf"/>
</dbReference>
<evidence type="ECO:0000256" key="4">
    <source>
        <dbReference type="ARBA" id="ARBA00019905"/>
    </source>
</evidence>
<sequence>MTAATVGAASTAAASEGVKRNNTVQVQSLDLTGGRLRNESKSCFNSTIDNSTSQGCWRPHASSDSAPSMLRNSASQTKEPSARADLHLREQLVMGTEARASQILALVLVALLSGAIRAQADSDFPPPCEDVDSSTENKLANAGVTLDWSEIPWESDTIPPPSPKNRDHRLGSAPLSRVHIQSFVDQHFDPPGSELEIWTPPDWKPTPKFLDDIKNQEMREFAAELHNLWKQLGRKVKDTVRDNADRYSILYVPHGTMVPGGRFREFYYWKFNVKTVHMDTYWVVKALLISGMSETVKGMLINFVEMQRKFGYIPNGGRKYFARRSQPPYFIPMVNEYV</sequence>
<dbReference type="GO" id="GO:0005993">
    <property type="term" value="P:trehalose catabolic process"/>
    <property type="evidence" value="ECO:0007669"/>
    <property type="project" value="TreeGrafter"/>
</dbReference>
<dbReference type="EMBL" id="CAJPEX010003296">
    <property type="protein sequence ID" value="CAG0922079.1"/>
    <property type="molecule type" value="Genomic_DNA"/>
</dbReference>
<dbReference type="InterPro" id="IPR008928">
    <property type="entry name" value="6-hairpin_glycosidase_sf"/>
</dbReference>
<dbReference type="EMBL" id="OA885333">
    <property type="protein sequence ID" value="CAD7281927.1"/>
    <property type="molecule type" value="Genomic_DNA"/>
</dbReference>
<dbReference type="InterPro" id="IPR001661">
    <property type="entry name" value="Glyco_hydro_37"/>
</dbReference>
<dbReference type="Proteomes" id="UP000678499">
    <property type="component" value="Unassembled WGS sequence"/>
</dbReference>
<evidence type="ECO:0000256" key="7">
    <source>
        <dbReference type="SAM" id="MobiDB-lite"/>
    </source>
</evidence>
<comment type="similarity">
    <text evidence="2">Belongs to the glycosyl hydrolase 37 family.</text>
</comment>
<proteinExistence type="inferred from homology"/>
<evidence type="ECO:0000313" key="8">
    <source>
        <dbReference type="EMBL" id="CAD7281927.1"/>
    </source>
</evidence>
<dbReference type="Pfam" id="PF01204">
    <property type="entry name" value="Trehalase"/>
    <property type="match status" value="1"/>
</dbReference>
<evidence type="ECO:0000256" key="6">
    <source>
        <dbReference type="ARBA" id="ARBA00031637"/>
    </source>
</evidence>
<evidence type="ECO:0000256" key="1">
    <source>
        <dbReference type="ARBA" id="ARBA00001576"/>
    </source>
</evidence>
<dbReference type="OrthoDB" id="3542292at2759"/>
<dbReference type="PANTHER" id="PTHR23403:SF1">
    <property type="entry name" value="TREHALASE"/>
    <property type="match status" value="1"/>
</dbReference>
<evidence type="ECO:0000256" key="3">
    <source>
        <dbReference type="ARBA" id="ARBA00012757"/>
    </source>
</evidence>
<evidence type="ECO:0000313" key="9">
    <source>
        <dbReference type="Proteomes" id="UP000678499"/>
    </source>
</evidence>